<evidence type="ECO:0000256" key="6">
    <source>
        <dbReference type="SAM" id="SignalP"/>
    </source>
</evidence>
<comment type="subcellular location">
    <subcellularLocation>
        <location evidence="1">Cell outer membrane</location>
    </subcellularLocation>
</comment>
<dbReference type="CDD" id="cd08977">
    <property type="entry name" value="SusD"/>
    <property type="match status" value="1"/>
</dbReference>
<comment type="similarity">
    <text evidence="2">Belongs to the SusD family.</text>
</comment>
<dbReference type="Pfam" id="PF07980">
    <property type="entry name" value="SusD_RagB"/>
    <property type="match status" value="1"/>
</dbReference>
<proteinExistence type="inferred from homology"/>
<evidence type="ECO:0000259" key="7">
    <source>
        <dbReference type="Pfam" id="PF07980"/>
    </source>
</evidence>
<evidence type="ECO:0000256" key="1">
    <source>
        <dbReference type="ARBA" id="ARBA00004442"/>
    </source>
</evidence>
<evidence type="ECO:0000259" key="8">
    <source>
        <dbReference type="Pfam" id="PF14322"/>
    </source>
</evidence>
<dbReference type="EMBL" id="JASMRN010000005">
    <property type="protein sequence ID" value="MEZ7515268.1"/>
    <property type="molecule type" value="Genomic_DNA"/>
</dbReference>
<name>A0ABV4KFP6_9FLAO</name>
<feature type="domain" description="RagB/SusD" evidence="7">
    <location>
        <begin position="351"/>
        <end position="533"/>
    </location>
</feature>
<dbReference type="Pfam" id="PF14322">
    <property type="entry name" value="SusD-like_3"/>
    <property type="match status" value="1"/>
</dbReference>
<evidence type="ECO:0000256" key="5">
    <source>
        <dbReference type="ARBA" id="ARBA00023237"/>
    </source>
</evidence>
<protein>
    <submittedName>
        <fullName evidence="9">RagB/SusD family nutrient uptake outer membrane protein</fullName>
    </submittedName>
</protein>
<evidence type="ECO:0000256" key="3">
    <source>
        <dbReference type="ARBA" id="ARBA00022729"/>
    </source>
</evidence>
<evidence type="ECO:0000313" key="10">
    <source>
        <dbReference type="Proteomes" id="UP001568894"/>
    </source>
</evidence>
<dbReference type="InterPro" id="IPR012944">
    <property type="entry name" value="SusD_RagB_dom"/>
</dbReference>
<feature type="signal peptide" evidence="6">
    <location>
        <begin position="1"/>
        <end position="20"/>
    </location>
</feature>
<dbReference type="InterPro" id="IPR011990">
    <property type="entry name" value="TPR-like_helical_dom_sf"/>
</dbReference>
<keyword evidence="4" id="KW-0472">Membrane</keyword>
<dbReference type="Gene3D" id="1.25.40.390">
    <property type="match status" value="1"/>
</dbReference>
<sequence>MKNKIYKNKLLIIFSFLTLASCSEYIELENQNQIAQDGFYRDEASLNLGLTGAYSTLRNPIAYEWMLSEIRSDNTFMNLVGTTQAQNLQIYSNDIFEAPSYDSFIENYWGSTYQSIRSINGLMTGMNVTYNAASGTIDYGMLDYTIADATKKRIAGEASFMRAYHYFNLVRLYGGVFLVDKVLTSEEALKVNRASEDDIYKFVIADLKNAIANCISSTYSATAATDRGKVTTWAAKSLLAKVYLTLGQKSDALPLLSDVIANSGYSLLTGTSGYANVFASTNEMNAEMIFAVRFKAGGLGYGSSLSNLFATNTSSIASQTKLAQPAGTRGSYNNPTEEFYKSFGTSDIRRDYNIKVYKPTASSLPETWTYWAAKHNISTTVQNDSELDWPVLRYSDVLLMYCEAVGVNNATTLAYLNQVHVRAGLTALTATNVATQAAYESAVANERRWEFALENQRWFDLLRFKKTLTTVNAKAIMSNHFAEMQPFYSQYDGAYTTAQLQAKVADPKFDLLPIPNVEIVTNTTNPITQNPGY</sequence>
<keyword evidence="3 6" id="KW-0732">Signal</keyword>
<gene>
    <name evidence="9" type="ORF">QO192_08240</name>
</gene>
<evidence type="ECO:0000256" key="2">
    <source>
        <dbReference type="ARBA" id="ARBA00006275"/>
    </source>
</evidence>
<organism evidence="9 10">
    <name type="scientific">Flavobacterium frigidarium</name>
    <dbReference type="NCBI Taxonomy" id="99286"/>
    <lineage>
        <taxon>Bacteria</taxon>
        <taxon>Pseudomonadati</taxon>
        <taxon>Bacteroidota</taxon>
        <taxon>Flavobacteriia</taxon>
        <taxon>Flavobacteriales</taxon>
        <taxon>Flavobacteriaceae</taxon>
        <taxon>Flavobacterium</taxon>
    </lineage>
</organism>
<dbReference type="Proteomes" id="UP001568894">
    <property type="component" value="Unassembled WGS sequence"/>
</dbReference>
<accession>A0ABV4KFP6</accession>
<comment type="caution">
    <text evidence="9">The sequence shown here is derived from an EMBL/GenBank/DDBJ whole genome shotgun (WGS) entry which is preliminary data.</text>
</comment>
<dbReference type="RefSeq" id="WP_371569636.1">
    <property type="nucleotide sequence ID" value="NZ_JASMRN010000005.1"/>
</dbReference>
<feature type="chain" id="PRO_5045139808" evidence="6">
    <location>
        <begin position="21"/>
        <end position="533"/>
    </location>
</feature>
<dbReference type="SUPFAM" id="SSF48452">
    <property type="entry name" value="TPR-like"/>
    <property type="match status" value="1"/>
</dbReference>
<dbReference type="InterPro" id="IPR033985">
    <property type="entry name" value="SusD-like_N"/>
</dbReference>
<evidence type="ECO:0000256" key="4">
    <source>
        <dbReference type="ARBA" id="ARBA00023136"/>
    </source>
</evidence>
<keyword evidence="5" id="KW-0998">Cell outer membrane</keyword>
<feature type="domain" description="SusD-like N-terminal" evidence="8">
    <location>
        <begin position="28"/>
        <end position="244"/>
    </location>
</feature>
<reference evidence="9 10" key="1">
    <citation type="submission" date="2023-05" db="EMBL/GenBank/DDBJ databases">
        <title>Adaptations of aquatic viruses from atmosphere-close ecosystems of the Central Arctic Ocean.</title>
        <authorList>
            <person name="Rahlff J."/>
            <person name="Holmfeldt K."/>
        </authorList>
    </citation>
    <scope>NUCLEOTIDE SEQUENCE [LARGE SCALE GENOMIC DNA]</scope>
    <source>
        <strain evidence="9 10">Arc14</strain>
    </source>
</reference>
<evidence type="ECO:0000313" key="9">
    <source>
        <dbReference type="EMBL" id="MEZ7515268.1"/>
    </source>
</evidence>
<dbReference type="PROSITE" id="PS51257">
    <property type="entry name" value="PROKAR_LIPOPROTEIN"/>
    <property type="match status" value="1"/>
</dbReference>
<keyword evidence="10" id="KW-1185">Reference proteome</keyword>